<organism evidence="2 3">
    <name type="scientific">Lacibacter cauensis</name>
    <dbReference type="NCBI Taxonomy" id="510947"/>
    <lineage>
        <taxon>Bacteria</taxon>
        <taxon>Pseudomonadati</taxon>
        <taxon>Bacteroidota</taxon>
        <taxon>Chitinophagia</taxon>
        <taxon>Chitinophagales</taxon>
        <taxon>Chitinophagaceae</taxon>
        <taxon>Lacibacter</taxon>
    </lineage>
</organism>
<feature type="domain" description="Putative restriction endonuclease" evidence="1">
    <location>
        <begin position="14"/>
        <end position="164"/>
    </location>
</feature>
<keyword evidence="2" id="KW-0540">Nuclease</keyword>
<protein>
    <submittedName>
        <fullName evidence="2">Uma2 family endonuclease</fullName>
    </submittedName>
</protein>
<dbReference type="InterPro" id="IPR012296">
    <property type="entry name" value="Nuclease_put_TT1808"/>
</dbReference>
<proteinExistence type="predicted"/>
<evidence type="ECO:0000313" key="3">
    <source>
        <dbReference type="Proteomes" id="UP000316167"/>
    </source>
</evidence>
<keyword evidence="2" id="KW-0255">Endonuclease</keyword>
<dbReference type="CDD" id="cd06260">
    <property type="entry name" value="DUF820-like"/>
    <property type="match status" value="1"/>
</dbReference>
<evidence type="ECO:0000313" key="2">
    <source>
        <dbReference type="EMBL" id="TWI81477.1"/>
    </source>
</evidence>
<keyword evidence="3" id="KW-1185">Reference proteome</keyword>
<name>A0A562SJP4_9BACT</name>
<dbReference type="PANTHER" id="PTHR36558">
    <property type="entry name" value="GLR1098 PROTEIN"/>
    <property type="match status" value="1"/>
</dbReference>
<dbReference type="InterPro" id="IPR008538">
    <property type="entry name" value="Uma2"/>
</dbReference>
<dbReference type="SUPFAM" id="SSF52980">
    <property type="entry name" value="Restriction endonuclease-like"/>
    <property type="match status" value="1"/>
</dbReference>
<gene>
    <name evidence="2" type="ORF">IQ13_2495</name>
</gene>
<dbReference type="Proteomes" id="UP000316167">
    <property type="component" value="Unassembled WGS sequence"/>
</dbReference>
<dbReference type="AlphaFoldDB" id="A0A562SJP4"/>
<evidence type="ECO:0000259" key="1">
    <source>
        <dbReference type="Pfam" id="PF05685"/>
    </source>
</evidence>
<dbReference type="PANTHER" id="PTHR36558:SF1">
    <property type="entry name" value="RESTRICTION ENDONUCLEASE DOMAIN-CONTAINING PROTEIN-RELATED"/>
    <property type="match status" value="1"/>
</dbReference>
<dbReference type="EMBL" id="VLLE01000004">
    <property type="protein sequence ID" value="TWI81477.1"/>
    <property type="molecule type" value="Genomic_DNA"/>
</dbReference>
<dbReference type="GO" id="GO:0004519">
    <property type="term" value="F:endonuclease activity"/>
    <property type="evidence" value="ECO:0007669"/>
    <property type="project" value="UniProtKB-KW"/>
</dbReference>
<sequence length="180" mass="20840">MSSAPKYTPHYTYEDYLLWEGKWELIEGIPYAMSPAPSIKHQRITSELNFLFVQALKQCRHCKVYQPIDWKIKDDTVLQPDMLVVCKPVTNNNYLDFPPTLTAEIISPSSSKTDRREKYEIYEEQAVKYYLLIDPAFKKLEVFELIDSVFQAVAVNPSVFEFSLEDGCTATVDFTGLFDE</sequence>
<comment type="caution">
    <text evidence="2">The sequence shown here is derived from an EMBL/GenBank/DDBJ whole genome shotgun (WGS) entry which is preliminary data.</text>
</comment>
<keyword evidence="2" id="KW-0378">Hydrolase</keyword>
<accession>A0A562SJP4</accession>
<dbReference type="OrthoDB" id="9808428at2"/>
<dbReference type="RefSeq" id="WP_144886673.1">
    <property type="nucleotide sequence ID" value="NZ_VLLE01000004.1"/>
</dbReference>
<reference evidence="2 3" key="1">
    <citation type="journal article" date="2015" name="Stand. Genomic Sci.">
        <title>Genomic Encyclopedia of Bacterial and Archaeal Type Strains, Phase III: the genomes of soil and plant-associated and newly described type strains.</title>
        <authorList>
            <person name="Whitman W.B."/>
            <person name="Woyke T."/>
            <person name="Klenk H.P."/>
            <person name="Zhou Y."/>
            <person name="Lilburn T.G."/>
            <person name="Beck B.J."/>
            <person name="De Vos P."/>
            <person name="Vandamme P."/>
            <person name="Eisen J.A."/>
            <person name="Garrity G."/>
            <person name="Hugenholtz P."/>
            <person name="Kyrpides N.C."/>
        </authorList>
    </citation>
    <scope>NUCLEOTIDE SEQUENCE [LARGE SCALE GENOMIC DNA]</scope>
    <source>
        <strain evidence="2 3">CGMCC 1.7271</strain>
    </source>
</reference>
<dbReference type="Gene3D" id="3.90.1570.10">
    <property type="entry name" value="tt1808, chain A"/>
    <property type="match status" value="1"/>
</dbReference>
<dbReference type="Pfam" id="PF05685">
    <property type="entry name" value="Uma2"/>
    <property type="match status" value="1"/>
</dbReference>
<dbReference type="InterPro" id="IPR011335">
    <property type="entry name" value="Restrct_endonuc-II-like"/>
</dbReference>